<evidence type="ECO:0000256" key="1">
    <source>
        <dbReference type="ARBA" id="ARBA00022475"/>
    </source>
</evidence>
<keyword evidence="4 5" id="KW-0472">Membrane</keyword>
<keyword evidence="8" id="KW-1185">Reference proteome</keyword>
<dbReference type="PANTHER" id="PTHR41335:SF1">
    <property type="entry name" value="MEMBRANE PROTEIN"/>
    <property type="match status" value="1"/>
</dbReference>
<dbReference type="GO" id="GO:0005886">
    <property type="term" value="C:plasma membrane"/>
    <property type="evidence" value="ECO:0007669"/>
    <property type="project" value="InterPro"/>
</dbReference>
<evidence type="ECO:0000256" key="2">
    <source>
        <dbReference type="ARBA" id="ARBA00022692"/>
    </source>
</evidence>
<evidence type="ECO:0000313" key="8">
    <source>
        <dbReference type="Proteomes" id="UP000183410"/>
    </source>
</evidence>
<dbReference type="AlphaFoldDB" id="A0A1I2EZX9"/>
<accession>A0A1I2EZX9</accession>
<evidence type="ECO:0000259" key="6">
    <source>
        <dbReference type="Pfam" id="PF06305"/>
    </source>
</evidence>
<feature type="domain" description="Lipopolysaccharide assembly protein A" evidence="6">
    <location>
        <begin position="25"/>
        <end position="86"/>
    </location>
</feature>
<proteinExistence type="predicted"/>
<dbReference type="PANTHER" id="PTHR41335">
    <property type="entry name" value="MEMBRANE PROTEIN-RELATED"/>
    <property type="match status" value="1"/>
</dbReference>
<evidence type="ECO:0000313" key="7">
    <source>
        <dbReference type="EMBL" id="SFE97841.1"/>
    </source>
</evidence>
<name>A0A1I2EZX9_9BACL</name>
<evidence type="ECO:0000256" key="4">
    <source>
        <dbReference type="ARBA" id="ARBA00023136"/>
    </source>
</evidence>
<dbReference type="EMBL" id="FONN01000010">
    <property type="protein sequence ID" value="SFE97841.1"/>
    <property type="molecule type" value="Genomic_DNA"/>
</dbReference>
<keyword evidence="3 5" id="KW-1133">Transmembrane helix</keyword>
<keyword evidence="2 5" id="KW-0812">Transmembrane</keyword>
<evidence type="ECO:0000256" key="5">
    <source>
        <dbReference type="SAM" id="Phobius"/>
    </source>
</evidence>
<dbReference type="Proteomes" id="UP000183410">
    <property type="component" value="Unassembled WGS sequence"/>
</dbReference>
<feature type="transmembrane region" description="Helical" evidence="5">
    <location>
        <begin position="38"/>
        <end position="63"/>
    </location>
</feature>
<dbReference type="RefSeq" id="WP_231594096.1">
    <property type="nucleotide sequence ID" value="NZ_FONN01000010.1"/>
</dbReference>
<reference evidence="8" key="1">
    <citation type="submission" date="2016-10" db="EMBL/GenBank/DDBJ databases">
        <authorList>
            <person name="Varghese N."/>
            <person name="Submissions S."/>
        </authorList>
    </citation>
    <scope>NUCLEOTIDE SEQUENCE [LARGE SCALE GENOMIC DNA]</scope>
    <source>
        <strain evidence="8">CGMCC 1.10223</strain>
    </source>
</reference>
<organism evidence="7 8">
    <name type="scientific">Paenibacillus algorifonticola</name>
    <dbReference type="NCBI Taxonomy" id="684063"/>
    <lineage>
        <taxon>Bacteria</taxon>
        <taxon>Bacillati</taxon>
        <taxon>Bacillota</taxon>
        <taxon>Bacilli</taxon>
        <taxon>Bacillales</taxon>
        <taxon>Paenibacillaceae</taxon>
        <taxon>Paenibacillus</taxon>
    </lineage>
</organism>
<evidence type="ECO:0000256" key="3">
    <source>
        <dbReference type="ARBA" id="ARBA00022989"/>
    </source>
</evidence>
<sequence length="113" mass="12570">MMKTQTMLISALLFAFVIALFAVINVNSVQVNFMFAKTQIPLILVILASTLLGGLVIGLFGMVRVFRLQRQVKLLNKQVNELTAEMEKNAKPELKPFSIDEVAAPQARTLVDH</sequence>
<dbReference type="InterPro" id="IPR010445">
    <property type="entry name" value="LapA_dom"/>
</dbReference>
<protein>
    <submittedName>
        <fullName evidence="7">Uncharacterized integral membrane protein</fullName>
    </submittedName>
</protein>
<gene>
    <name evidence="7" type="ORF">SAMN04487969_110143</name>
</gene>
<keyword evidence="1" id="KW-1003">Cell membrane</keyword>
<dbReference type="Pfam" id="PF06305">
    <property type="entry name" value="LapA_dom"/>
    <property type="match status" value="1"/>
</dbReference>